<proteinExistence type="predicted"/>
<reference evidence="2" key="1">
    <citation type="submission" date="2022-04" db="EMBL/GenBank/DDBJ databases">
        <title>Whole genome sequence of Sphaerotilus sp. FB-5.</title>
        <authorList>
            <person name="Takeda M."/>
            <person name="Narihara S."/>
            <person name="Akimoto M."/>
            <person name="Akimoto R."/>
            <person name="Nishiyashiki S."/>
            <person name="Murakami T."/>
        </authorList>
    </citation>
    <scope>NUCLEOTIDE SEQUENCE</scope>
    <source>
        <strain evidence="2">FB-5</strain>
    </source>
</reference>
<dbReference type="Proteomes" id="UP001057498">
    <property type="component" value="Chromosome"/>
</dbReference>
<dbReference type="Pfam" id="PF09937">
    <property type="entry name" value="DUF2169"/>
    <property type="match status" value="1"/>
</dbReference>
<evidence type="ECO:0000259" key="1">
    <source>
        <dbReference type="Pfam" id="PF09937"/>
    </source>
</evidence>
<protein>
    <recommendedName>
        <fullName evidence="1">DUF2169 domain-containing protein</fullName>
    </recommendedName>
</protein>
<feature type="domain" description="DUF2169" evidence="1">
    <location>
        <begin position="21"/>
        <end position="312"/>
    </location>
</feature>
<sequence>MWMLDNRTPFAAERGWVRDRDGAEIWLVAVKATFDILADGSTQVSKVQPPVLRLPEHHGEPGQSSIRYDADLVLTKKTTDVIVVGHACAPPGRAVTQTDVGFKVGPVQKVLRVFGNRRWGPFGATEPEPFERMPLVYERAFGGVDTKSKTPEKDWEWRNPVGTGYAIASAHADDAPLPNVEHPKELIGSWRDQPEPAGFGVIASHWQPRVGLAGTYDDHWMKTRQPLLAEDLDDRYFQSAPADQQAPQWLRGGEPVVLLRLTPGQDLRFTLPKLYLGFETRFYDGSREVHQRKNLHTVILEPDFPRVSLVWHSALPCHFKVQKLERTVISLKTDLSTGAPVVEDDEFELA</sequence>
<gene>
    <name evidence="2" type="ORF">CATMQ487_18220</name>
</gene>
<accession>A0ABM7YKB3</accession>
<name>A0ABM7YKB3_9BURK</name>
<dbReference type="RefSeq" id="WP_251972940.1">
    <property type="nucleotide sequence ID" value="NZ_AP025730.1"/>
</dbReference>
<dbReference type="EMBL" id="AP025730">
    <property type="protein sequence ID" value="BDI04852.1"/>
    <property type="molecule type" value="Genomic_DNA"/>
</dbReference>
<keyword evidence="3" id="KW-1185">Reference proteome</keyword>
<evidence type="ECO:0000313" key="3">
    <source>
        <dbReference type="Proteomes" id="UP001057498"/>
    </source>
</evidence>
<organism evidence="2 3">
    <name type="scientific">Sphaerotilus microaerophilus</name>
    <dbReference type="NCBI Taxonomy" id="2914710"/>
    <lineage>
        <taxon>Bacteria</taxon>
        <taxon>Pseudomonadati</taxon>
        <taxon>Pseudomonadota</taxon>
        <taxon>Betaproteobacteria</taxon>
        <taxon>Burkholderiales</taxon>
        <taxon>Sphaerotilaceae</taxon>
        <taxon>Sphaerotilus</taxon>
    </lineage>
</organism>
<dbReference type="InterPro" id="IPR018683">
    <property type="entry name" value="DUF2169"/>
</dbReference>
<evidence type="ECO:0000313" key="2">
    <source>
        <dbReference type="EMBL" id="BDI04852.1"/>
    </source>
</evidence>